<feature type="region of interest" description="Disordered" evidence="1">
    <location>
        <begin position="181"/>
        <end position="206"/>
    </location>
</feature>
<accession>A0AAD1UGS9</accession>
<keyword evidence="3" id="KW-1185">Reference proteome</keyword>
<gene>
    <name evidence="2" type="ORF">ECRASSUSDP1_LOCUS8954</name>
</gene>
<evidence type="ECO:0000313" key="3">
    <source>
        <dbReference type="Proteomes" id="UP001295684"/>
    </source>
</evidence>
<dbReference type="AlphaFoldDB" id="A0AAD1UGS9"/>
<sequence>MYSSNIKKFQKNLKESFNRRNTISIEWPDYMSSNPHLVVMDNEQKYYSKGSIKKLLKNEKSHKFSKNQNTNLKLGISKDSPFVNEYTEYHRLTKNLFDPSLEPKVNGKSKLDKNFNTHSKKIIRGKEKRQNSLESIKGAKMRRRVNEKLFSRMMLHSMSPQQQKKIKSRYDNYAKEQYERTLSKADRTKGSDVMSKNPSTTSTTICPQKRSYSIRAFATISQKPVILREPSKIKSLTKARNIKTTNSKERRNYNGTKLSKRTSTISAYNYKDGTSFKEIYQSHKKFYESIIDKNAFTDPRKKPLNQKLRTHIHKYKIGNTLTTANSMPSFSGLKSKAKRLEHPEQKNHQKREDSIISSNICDEYCNLDKDRSTRIIGRTRTYNKINRKRNQTMALTKSIQNTRAHLNNSSFEHRETKLDDYY</sequence>
<dbReference type="Proteomes" id="UP001295684">
    <property type="component" value="Unassembled WGS sequence"/>
</dbReference>
<organism evidence="2 3">
    <name type="scientific">Euplotes crassus</name>
    <dbReference type="NCBI Taxonomy" id="5936"/>
    <lineage>
        <taxon>Eukaryota</taxon>
        <taxon>Sar</taxon>
        <taxon>Alveolata</taxon>
        <taxon>Ciliophora</taxon>
        <taxon>Intramacronucleata</taxon>
        <taxon>Spirotrichea</taxon>
        <taxon>Hypotrichia</taxon>
        <taxon>Euplotida</taxon>
        <taxon>Euplotidae</taxon>
        <taxon>Moneuplotes</taxon>
    </lineage>
</organism>
<feature type="compositionally biased region" description="Polar residues" evidence="1">
    <location>
        <begin position="194"/>
        <end position="206"/>
    </location>
</feature>
<dbReference type="EMBL" id="CAMPGE010008781">
    <property type="protein sequence ID" value="CAI2367666.1"/>
    <property type="molecule type" value="Genomic_DNA"/>
</dbReference>
<feature type="compositionally biased region" description="Basic and acidic residues" evidence="1">
    <location>
        <begin position="181"/>
        <end position="190"/>
    </location>
</feature>
<evidence type="ECO:0000313" key="2">
    <source>
        <dbReference type="EMBL" id="CAI2367666.1"/>
    </source>
</evidence>
<reference evidence="2" key="1">
    <citation type="submission" date="2023-07" db="EMBL/GenBank/DDBJ databases">
        <authorList>
            <consortium name="AG Swart"/>
            <person name="Singh M."/>
            <person name="Singh A."/>
            <person name="Seah K."/>
            <person name="Emmerich C."/>
        </authorList>
    </citation>
    <scope>NUCLEOTIDE SEQUENCE</scope>
    <source>
        <strain evidence="2">DP1</strain>
    </source>
</reference>
<proteinExistence type="predicted"/>
<protein>
    <submittedName>
        <fullName evidence="2">Uncharacterized protein</fullName>
    </submittedName>
</protein>
<comment type="caution">
    <text evidence="2">The sequence shown here is derived from an EMBL/GenBank/DDBJ whole genome shotgun (WGS) entry which is preliminary data.</text>
</comment>
<name>A0AAD1UGS9_EUPCR</name>
<evidence type="ECO:0000256" key="1">
    <source>
        <dbReference type="SAM" id="MobiDB-lite"/>
    </source>
</evidence>